<dbReference type="PANTHER" id="PTHR31964">
    <property type="entry name" value="ADENINE NUCLEOTIDE ALPHA HYDROLASES-LIKE SUPERFAMILY PROTEIN"/>
    <property type="match status" value="1"/>
</dbReference>
<evidence type="ECO:0000313" key="3">
    <source>
        <dbReference type="EMBL" id="MDN4162993.1"/>
    </source>
</evidence>
<protein>
    <submittedName>
        <fullName evidence="3">Universal stress protein</fullName>
    </submittedName>
</protein>
<dbReference type="Pfam" id="PF00582">
    <property type="entry name" value="Usp"/>
    <property type="match status" value="1"/>
</dbReference>
<sequence>MDGLLGSAALDGAVVAGVDGSTQADEALLWAAEQAVLEGRRLVVLHAADAGTAFASAWAGVPGSAPEALLQELEEHSRGFVVRAASSVADLVPGVEVLTAVGRNDARQALLACARHAALLVVGSRGRGPVRTLLLGSVSAGVARHATCPVVVVRPWCGGPARTPRTGVTVAHHPALLGPCTVERALLHARVRDLPVTVLHRPQDDPSALLPAGSHRGVAVRHRAVDRDLVHALQDASGTSHLVLVGAAKEPRAARGPRAALAVVEHANGPVCVVPER</sequence>
<proteinExistence type="inferred from homology"/>
<comment type="similarity">
    <text evidence="1">Belongs to the universal stress protein A family.</text>
</comment>
<comment type="caution">
    <text evidence="3">The sequence shown here is derived from an EMBL/GenBank/DDBJ whole genome shotgun (WGS) entry which is preliminary data.</text>
</comment>
<keyword evidence="4" id="KW-1185">Reference proteome</keyword>
<gene>
    <name evidence="3" type="ORF">QWY29_16615</name>
</gene>
<dbReference type="SUPFAM" id="SSF52402">
    <property type="entry name" value="Adenine nucleotide alpha hydrolases-like"/>
    <property type="match status" value="1"/>
</dbReference>
<dbReference type="InterPro" id="IPR006015">
    <property type="entry name" value="Universal_stress_UspA"/>
</dbReference>
<dbReference type="Gene3D" id="3.40.50.620">
    <property type="entry name" value="HUPs"/>
    <property type="match status" value="1"/>
</dbReference>
<reference evidence="3" key="1">
    <citation type="submission" date="2023-06" db="EMBL/GenBank/DDBJ databases">
        <title>Draft genome sequence of Nocardioides sp. SOB72.</title>
        <authorList>
            <person name="Zhang G."/>
        </authorList>
    </citation>
    <scope>NUCLEOTIDE SEQUENCE</scope>
    <source>
        <strain evidence="3">SOB72</strain>
    </source>
</reference>
<dbReference type="Proteomes" id="UP001168537">
    <property type="component" value="Unassembled WGS sequence"/>
</dbReference>
<feature type="domain" description="UspA" evidence="2">
    <location>
        <begin position="14"/>
        <end position="154"/>
    </location>
</feature>
<dbReference type="CDD" id="cd23659">
    <property type="entry name" value="USP_At3g01520-like"/>
    <property type="match status" value="1"/>
</dbReference>
<dbReference type="RefSeq" id="WP_300962171.1">
    <property type="nucleotide sequence ID" value="NZ_JAUHJR010000008.1"/>
</dbReference>
<dbReference type="PRINTS" id="PR01438">
    <property type="entry name" value="UNVRSLSTRESS"/>
</dbReference>
<dbReference type="PANTHER" id="PTHR31964:SF113">
    <property type="entry name" value="USPA DOMAIN-CONTAINING PROTEIN"/>
    <property type="match status" value="1"/>
</dbReference>
<name>A0ABT8EY84_9ACTN</name>
<evidence type="ECO:0000256" key="1">
    <source>
        <dbReference type="ARBA" id="ARBA00008791"/>
    </source>
</evidence>
<dbReference type="InterPro" id="IPR006016">
    <property type="entry name" value="UspA"/>
</dbReference>
<evidence type="ECO:0000259" key="2">
    <source>
        <dbReference type="Pfam" id="PF00582"/>
    </source>
</evidence>
<dbReference type="EMBL" id="JAUHJR010000008">
    <property type="protein sequence ID" value="MDN4162993.1"/>
    <property type="molecule type" value="Genomic_DNA"/>
</dbReference>
<evidence type="ECO:0000313" key="4">
    <source>
        <dbReference type="Proteomes" id="UP001168537"/>
    </source>
</evidence>
<accession>A0ABT8EY84</accession>
<organism evidence="3 4">
    <name type="scientific">Nocardioides abyssi</name>
    <dbReference type="NCBI Taxonomy" id="3058370"/>
    <lineage>
        <taxon>Bacteria</taxon>
        <taxon>Bacillati</taxon>
        <taxon>Actinomycetota</taxon>
        <taxon>Actinomycetes</taxon>
        <taxon>Propionibacteriales</taxon>
        <taxon>Nocardioidaceae</taxon>
        <taxon>Nocardioides</taxon>
    </lineage>
</organism>
<dbReference type="InterPro" id="IPR014729">
    <property type="entry name" value="Rossmann-like_a/b/a_fold"/>
</dbReference>